<keyword evidence="1" id="KW-0378">Hydrolase</keyword>
<dbReference type="Gene3D" id="3.60.21.70">
    <property type="entry name" value="PhoD-like phosphatase"/>
    <property type="match status" value="1"/>
</dbReference>
<gene>
    <name evidence="1" type="primary">phoD</name>
    <name evidence="1" type="ORF">PCA20602_05005</name>
</gene>
<name>A0ABY6WC92_9BURK</name>
<evidence type="ECO:0000313" key="2">
    <source>
        <dbReference type="Proteomes" id="UP000366065"/>
    </source>
</evidence>
<sequence>MASCIVTCNRGHVDQRLAARAAGPANDAGHAGQSRVNYFESEQRGYMRCTVTRNELLTDLRTIDFTDKPGGAVRTSKRFVIENGRTGALEI</sequence>
<keyword evidence="2" id="KW-1185">Reference proteome</keyword>
<protein>
    <submittedName>
        <fullName evidence="1">Alkaline phosphatase D</fullName>
        <ecNumber evidence="1">3.1.3.1</ecNumber>
    </submittedName>
</protein>
<dbReference type="EMBL" id="CABPRV010000017">
    <property type="protein sequence ID" value="VVE55264.1"/>
    <property type="molecule type" value="Genomic_DNA"/>
</dbReference>
<dbReference type="EC" id="3.1.3.1" evidence="1"/>
<proteinExistence type="predicted"/>
<accession>A0ABY6WC92</accession>
<dbReference type="Proteomes" id="UP000366065">
    <property type="component" value="Unassembled WGS sequence"/>
</dbReference>
<evidence type="ECO:0000313" key="1">
    <source>
        <dbReference type="EMBL" id="VVE55264.1"/>
    </source>
</evidence>
<dbReference type="GO" id="GO:0004035">
    <property type="term" value="F:alkaline phosphatase activity"/>
    <property type="evidence" value="ECO:0007669"/>
    <property type="project" value="UniProtKB-EC"/>
</dbReference>
<dbReference type="InterPro" id="IPR038607">
    <property type="entry name" value="PhoD-like_sf"/>
</dbReference>
<organism evidence="1 2">
    <name type="scientific">Pandoraea capi</name>
    <dbReference type="NCBI Taxonomy" id="2508286"/>
    <lineage>
        <taxon>Bacteria</taxon>
        <taxon>Pseudomonadati</taxon>
        <taxon>Pseudomonadota</taxon>
        <taxon>Betaproteobacteria</taxon>
        <taxon>Burkholderiales</taxon>
        <taxon>Burkholderiaceae</taxon>
        <taxon>Pandoraea</taxon>
    </lineage>
</organism>
<reference evidence="1 2" key="1">
    <citation type="submission" date="2019-08" db="EMBL/GenBank/DDBJ databases">
        <authorList>
            <person name="Peeters C."/>
        </authorList>
    </citation>
    <scope>NUCLEOTIDE SEQUENCE [LARGE SCALE GENOMIC DNA]</scope>
    <source>
        <strain evidence="1 2">LMG 20602</strain>
    </source>
</reference>
<comment type="caution">
    <text evidence="1">The sequence shown here is derived from an EMBL/GenBank/DDBJ whole genome shotgun (WGS) entry which is preliminary data.</text>
</comment>